<dbReference type="Gene3D" id="3.40.50.720">
    <property type="entry name" value="NAD(P)-binding Rossmann-like Domain"/>
    <property type="match status" value="1"/>
</dbReference>
<accession>A0A285LE41</accession>
<dbReference type="AlphaFoldDB" id="A0A285LE41"/>
<dbReference type="Proteomes" id="UP000219565">
    <property type="component" value="Unassembled WGS sequence"/>
</dbReference>
<name>A0A285LE41_9NOCA</name>
<keyword evidence="3" id="KW-1185">Reference proteome</keyword>
<organism evidence="2 3">
    <name type="scientific">Nocardia amikacinitolerans</name>
    <dbReference type="NCBI Taxonomy" id="756689"/>
    <lineage>
        <taxon>Bacteria</taxon>
        <taxon>Bacillati</taxon>
        <taxon>Actinomycetota</taxon>
        <taxon>Actinomycetes</taxon>
        <taxon>Mycobacteriales</taxon>
        <taxon>Nocardiaceae</taxon>
        <taxon>Nocardia</taxon>
    </lineage>
</organism>
<dbReference type="SUPFAM" id="SSF51735">
    <property type="entry name" value="NAD(P)-binding Rossmann-fold domains"/>
    <property type="match status" value="1"/>
</dbReference>
<dbReference type="EMBL" id="OBEG01000003">
    <property type="protein sequence ID" value="SNY83249.1"/>
    <property type="molecule type" value="Genomic_DNA"/>
</dbReference>
<dbReference type="InterPro" id="IPR036291">
    <property type="entry name" value="NAD(P)-bd_dom_sf"/>
</dbReference>
<dbReference type="STRING" id="1379680.GCA_001612615_03967"/>
<reference evidence="2 3" key="1">
    <citation type="submission" date="2017-09" db="EMBL/GenBank/DDBJ databases">
        <authorList>
            <person name="Ehlers B."/>
            <person name="Leendertz F.H."/>
        </authorList>
    </citation>
    <scope>NUCLEOTIDE SEQUENCE [LARGE SCALE GENOMIC DNA]</scope>
    <source>
        <strain evidence="2 3">DSM 45537</strain>
    </source>
</reference>
<proteinExistence type="predicted"/>
<dbReference type="InterPro" id="IPR016040">
    <property type="entry name" value="NAD(P)-bd_dom"/>
</dbReference>
<dbReference type="OrthoDB" id="9771302at2"/>
<feature type="domain" description="NAD(P)-binding" evidence="1">
    <location>
        <begin position="7"/>
        <end position="107"/>
    </location>
</feature>
<protein>
    <submittedName>
        <fullName evidence="2">NAD(P)H-binding</fullName>
    </submittedName>
</protein>
<gene>
    <name evidence="2" type="ORF">SAMN04244553_3511</name>
</gene>
<evidence type="ECO:0000313" key="2">
    <source>
        <dbReference type="EMBL" id="SNY83249.1"/>
    </source>
</evidence>
<dbReference type="RefSeq" id="WP_097245772.1">
    <property type="nucleotide sequence ID" value="NZ_OBEG01000003.1"/>
</dbReference>
<dbReference type="Pfam" id="PF13460">
    <property type="entry name" value="NAD_binding_10"/>
    <property type="match status" value="1"/>
</dbReference>
<sequence>MRIAVVGASGRIGHEVVDVLRNQGHEVVAISRGAGVDVYTGAGLDGALAGVDIVIDAVNANTTETAAVTDYFRTIARNLQREAAAAGVRRIAVVSIIGIDPFTAGHYAGKLAHEAAYREGPVPVRVLRAAQFHEFTEMMLDWTTRDDTAYVPRYRTQLVAARVAAEELATLALADEAADVVELAGPEELNLAASVAKLAARLGKPSRVEEIVDTEDPNHELQAAGALLPGPNAILAGPTFDEWLDRKYPKR</sequence>
<evidence type="ECO:0000259" key="1">
    <source>
        <dbReference type="Pfam" id="PF13460"/>
    </source>
</evidence>
<evidence type="ECO:0000313" key="3">
    <source>
        <dbReference type="Proteomes" id="UP000219565"/>
    </source>
</evidence>